<proteinExistence type="predicted"/>
<organism evidence="1">
    <name type="scientific">uncultured Desulfobacterium sp</name>
    <dbReference type="NCBI Taxonomy" id="201089"/>
    <lineage>
        <taxon>Bacteria</taxon>
        <taxon>Pseudomonadati</taxon>
        <taxon>Thermodesulfobacteriota</taxon>
        <taxon>Desulfobacteria</taxon>
        <taxon>Desulfobacterales</taxon>
        <taxon>Desulfobacteriaceae</taxon>
        <taxon>Desulfobacterium</taxon>
        <taxon>environmental samples</taxon>
    </lineage>
</organism>
<gene>
    <name evidence="1" type="ORF">PITCH_A640024</name>
</gene>
<accession>A0A445N1B0</accession>
<reference evidence="1" key="1">
    <citation type="submission" date="2018-01" db="EMBL/GenBank/DDBJ databases">
        <authorList>
            <person name="Regsiter A."/>
            <person name="William W."/>
        </authorList>
    </citation>
    <scope>NUCLEOTIDE SEQUENCE</scope>
    <source>
        <strain evidence="1">TRIP AH-1</strain>
    </source>
</reference>
<protein>
    <submittedName>
        <fullName evidence="1">Uncharacterized protein</fullName>
    </submittedName>
</protein>
<evidence type="ECO:0000313" key="1">
    <source>
        <dbReference type="EMBL" id="SPD75481.1"/>
    </source>
</evidence>
<name>A0A445N1B0_9BACT</name>
<dbReference type="EMBL" id="OJIN01000208">
    <property type="protein sequence ID" value="SPD75481.1"/>
    <property type="molecule type" value="Genomic_DNA"/>
</dbReference>
<sequence>MTSAILYTLRTPTLTFQKQDILSYIYWTGFNTNSYPACQVRVVNFTQKDILFISYFNWKIFLPYYKKSSHEIIKSNVNKFSFLLPLTNKNS</sequence>
<dbReference type="AlphaFoldDB" id="A0A445N1B0"/>